<feature type="compositionally biased region" description="Basic and acidic residues" evidence="1">
    <location>
        <begin position="282"/>
        <end position="296"/>
    </location>
</feature>
<feature type="region of interest" description="Disordered" evidence="1">
    <location>
        <begin position="369"/>
        <end position="388"/>
    </location>
</feature>
<accession>A0A1V8YUU8</accession>
<sequence>MKQNSEKSYKQGVKYVATEIEQFLTTAIQEGALNKFEKYNYYDIEESKSMKKLGLHKWDIESLLMGKSSVEVSNHPIMPKDLEDYSYKTEKELRNLKTKLNKKITTEFNKGRSDSVEFKQSLSQLREVLHQLEVRKVTKEMIGIDIEKFHKDYVSRLWIDPKEETSLLRKEISTHLRENEGNGGPHLFTVLEHEKIAKDKKDILETYNSLKSFDKQKQWPLVKFYTEKLLNEISQVVKTNTEILAPNYNYNIPKKSKTLKKLGIDDFSVYLESNTNASLEDNLGRKDEQQHAEVTDSRSSIPDGQVDLNGIETISSASSLVDQDSRRTSLSAQEINSEKNLMNEVEQTELKPTFAMEIKKKFEEITKQHHVRQTNNELEKSNNKTNQRYESLSKNDNKLVEVQNKSIVDNYMNKPINSIHSEETKNGNIEMMAELSTPEVNTNEGTLVNKGSNSNRDNISELKKQKEKVIIQIKKNIQEFIDLISVETREANIKLNVNEIRIEDLRNTDNEIIAKNMSKALDHLCQKSIDMVQEMETDILQVQEKMSDNKELAYDFEKVDDLYDNYFFEDDPLEDNYKTINDKIRLVNDKIRILSYHLKNIMDVKNSPNNLSLVFNNIDMQLTNLEDIGIKMYRIENLQTVIANQLEDLERISERITSVGRPVIPPKPNRNQMGDGSVPVQLPFSSQKEGIKLSIVAQMPAEQKPSLSQKLQKKCLRRSFIRTKKRKYNRVLKKHS</sequence>
<organism evidence="2 3">
    <name type="scientific">Enterococcus villorum</name>
    <dbReference type="NCBI Taxonomy" id="112904"/>
    <lineage>
        <taxon>Bacteria</taxon>
        <taxon>Bacillati</taxon>
        <taxon>Bacillota</taxon>
        <taxon>Bacilli</taxon>
        <taxon>Lactobacillales</taxon>
        <taxon>Enterococcaceae</taxon>
        <taxon>Enterococcus</taxon>
    </lineage>
</organism>
<gene>
    <name evidence="2" type="ORF">BH747_08600</name>
</gene>
<evidence type="ECO:0000313" key="3">
    <source>
        <dbReference type="Proteomes" id="UP000192477"/>
    </source>
</evidence>
<dbReference type="Proteomes" id="UP000192477">
    <property type="component" value="Unassembled WGS sequence"/>
</dbReference>
<name>A0A1V8YUU8_9ENTE</name>
<evidence type="ECO:0000313" key="2">
    <source>
        <dbReference type="EMBL" id="OQO69960.1"/>
    </source>
</evidence>
<dbReference type="AlphaFoldDB" id="A0A1V8YUU8"/>
<proteinExistence type="predicted"/>
<dbReference type="EMBL" id="MJEA01000008">
    <property type="protein sequence ID" value="OQO69960.1"/>
    <property type="molecule type" value="Genomic_DNA"/>
</dbReference>
<reference evidence="2 3" key="1">
    <citation type="journal article" date="2017" name="BMC Microbiol.">
        <title>Comparative genomics of Enterococcus spp. isolated from bovine feces.</title>
        <authorList>
            <person name="Beukers A.G."/>
            <person name="Zaheer R."/>
            <person name="Goji N."/>
            <person name="Amoako K.K."/>
            <person name="Chaves A.V."/>
            <person name="Ward M.P."/>
            <person name="McAllister T.A."/>
        </authorList>
    </citation>
    <scope>NUCLEOTIDE SEQUENCE [LARGE SCALE GENOMIC DNA]</scope>
    <source>
        <strain evidence="2 3">F1129D 143</strain>
    </source>
</reference>
<feature type="region of interest" description="Disordered" evidence="1">
    <location>
        <begin position="280"/>
        <end position="306"/>
    </location>
</feature>
<comment type="caution">
    <text evidence="2">The sequence shown here is derived from an EMBL/GenBank/DDBJ whole genome shotgun (WGS) entry which is preliminary data.</text>
</comment>
<protein>
    <submittedName>
        <fullName evidence="2">Uncharacterized protein</fullName>
    </submittedName>
</protein>
<evidence type="ECO:0000256" key="1">
    <source>
        <dbReference type="SAM" id="MobiDB-lite"/>
    </source>
</evidence>
<dbReference type="RefSeq" id="WP_081183982.1">
    <property type="nucleotide sequence ID" value="NZ_MJEA01000008.1"/>
</dbReference>